<protein>
    <recommendedName>
        <fullName evidence="5">Secreted protein</fullName>
    </recommendedName>
</protein>
<reference evidence="3" key="1">
    <citation type="submission" date="2020-11" db="EMBL/GenBank/DDBJ databases">
        <title>Isolation and identification of active actinomycetes.</title>
        <authorList>
            <person name="Sun X."/>
        </authorList>
    </citation>
    <scope>NUCLEOTIDE SEQUENCE</scope>
    <source>
        <strain evidence="3">NEAU-A11</strain>
    </source>
</reference>
<dbReference type="EMBL" id="JADQTO010000023">
    <property type="protein sequence ID" value="MBG0566786.1"/>
    <property type="molecule type" value="Genomic_DNA"/>
</dbReference>
<evidence type="ECO:0000313" key="4">
    <source>
        <dbReference type="Proteomes" id="UP000598146"/>
    </source>
</evidence>
<accession>A0A931CHY6</accession>
<keyword evidence="2" id="KW-0732">Signal</keyword>
<feature type="compositionally biased region" description="Polar residues" evidence="1">
    <location>
        <begin position="208"/>
        <end position="219"/>
    </location>
</feature>
<evidence type="ECO:0000256" key="1">
    <source>
        <dbReference type="SAM" id="MobiDB-lite"/>
    </source>
</evidence>
<evidence type="ECO:0000256" key="2">
    <source>
        <dbReference type="SAM" id="SignalP"/>
    </source>
</evidence>
<keyword evidence="4" id="KW-1185">Reference proteome</keyword>
<comment type="caution">
    <text evidence="3">The sequence shown here is derived from an EMBL/GenBank/DDBJ whole genome shotgun (WGS) entry which is preliminary data.</text>
</comment>
<sequence length="296" mass="30005">MRKLWCAGAIASGILLLGAAPAQADVLPNPSVLDAPVTALGYALAPTNDWRLSSPVASDPLSGEPLMDLKPGNRQLLQVQPGAQQQGQAVEKPADHRRLLPAADVVSRTLPDAGQNRRRGPLGGLPIQGIPMPLAGQDFKFAGLPFDSIVDGTLFGGLTPAGLPAMAGTGTREPAADERPVAPTRTEAGSPEIPLLGGLGGGNPVGDLQQQLTNLQSDLSGLPVGGRSVRAKPARKAAATPAPTASVAPVDEPAPAVSAAPASATPAPSPSTPRGFAAEVDDPRLHEEPVDGFVGK</sequence>
<feature type="region of interest" description="Disordered" evidence="1">
    <location>
        <begin position="104"/>
        <end position="124"/>
    </location>
</feature>
<feature type="signal peptide" evidence="2">
    <location>
        <begin position="1"/>
        <end position="24"/>
    </location>
</feature>
<gene>
    <name evidence="3" type="ORF">I4J89_35605</name>
</gene>
<feature type="region of interest" description="Disordered" evidence="1">
    <location>
        <begin position="165"/>
        <end position="296"/>
    </location>
</feature>
<organism evidence="3 4">
    <name type="scientific">Actinoplanes aureus</name>
    <dbReference type="NCBI Taxonomy" id="2792083"/>
    <lineage>
        <taxon>Bacteria</taxon>
        <taxon>Bacillati</taxon>
        <taxon>Actinomycetota</taxon>
        <taxon>Actinomycetes</taxon>
        <taxon>Micromonosporales</taxon>
        <taxon>Micromonosporaceae</taxon>
        <taxon>Actinoplanes</taxon>
    </lineage>
</organism>
<feature type="chain" id="PRO_5037840232" description="Secreted protein" evidence="2">
    <location>
        <begin position="25"/>
        <end position="296"/>
    </location>
</feature>
<proteinExistence type="predicted"/>
<feature type="compositionally biased region" description="Low complexity" evidence="1">
    <location>
        <begin position="236"/>
        <end position="266"/>
    </location>
</feature>
<name>A0A931CHY6_9ACTN</name>
<dbReference type="RefSeq" id="WP_196418568.1">
    <property type="nucleotide sequence ID" value="NZ_JADQTO010000023.1"/>
</dbReference>
<evidence type="ECO:0008006" key="5">
    <source>
        <dbReference type="Google" id="ProtNLM"/>
    </source>
</evidence>
<dbReference type="Proteomes" id="UP000598146">
    <property type="component" value="Unassembled WGS sequence"/>
</dbReference>
<dbReference type="AlphaFoldDB" id="A0A931CHY6"/>
<evidence type="ECO:0000313" key="3">
    <source>
        <dbReference type="EMBL" id="MBG0566786.1"/>
    </source>
</evidence>